<feature type="transmembrane region" description="Helical" evidence="1">
    <location>
        <begin position="51"/>
        <end position="71"/>
    </location>
</feature>
<dbReference type="KEGG" id="ngr:NAEGRDRAFT_65787"/>
<protein>
    <submittedName>
        <fullName evidence="2">Predicted protein</fullName>
    </submittedName>
</protein>
<feature type="transmembrane region" description="Helical" evidence="1">
    <location>
        <begin position="92"/>
        <end position="119"/>
    </location>
</feature>
<dbReference type="InParanoid" id="D2VAA1"/>
<accession>D2VAA1</accession>
<feature type="transmembrane region" description="Helical" evidence="1">
    <location>
        <begin position="150"/>
        <end position="176"/>
    </location>
</feature>
<evidence type="ECO:0000256" key="1">
    <source>
        <dbReference type="SAM" id="Phobius"/>
    </source>
</evidence>
<name>D2VAA1_NAEGR</name>
<proteinExistence type="predicted"/>
<evidence type="ECO:0000313" key="2">
    <source>
        <dbReference type="EMBL" id="EFC46393.1"/>
    </source>
</evidence>
<organism evidence="3">
    <name type="scientific">Naegleria gruberi</name>
    <name type="common">Amoeba</name>
    <dbReference type="NCBI Taxonomy" id="5762"/>
    <lineage>
        <taxon>Eukaryota</taxon>
        <taxon>Discoba</taxon>
        <taxon>Heterolobosea</taxon>
        <taxon>Tetramitia</taxon>
        <taxon>Eutetramitia</taxon>
        <taxon>Vahlkampfiidae</taxon>
        <taxon>Naegleria</taxon>
    </lineage>
</organism>
<dbReference type="VEuPathDB" id="AmoebaDB:NAEGRDRAFT_65787"/>
<keyword evidence="3" id="KW-1185">Reference proteome</keyword>
<sequence length="338" mass="38891">MVSNKKILYSVILSLFILEEIFQIVGLGTCICLLLDLEVIYIVVSSSLEQSIFYLSIAACVNCQCFITKILNQLFFNKSHEWMRMNKKRHYISRFITILSISLIVTVNLIFVIIVGFVISSNIFRYYDADRKLLSETDFLIFKQVGEAMFGLYISITSLVTIYYSLLNMAIVVLLIRKLLLNQKFPITEQRKKSCRNLLLLTFGQLYMAIFNLISLIVGSAAFGIFIQIYPVCILFHKITLLSFCVFVTFSFGPLDNIMIEIRASSNDTVETIKRDAKSQAAVNTVDIVRKEEFRVDSIKSEISHWTPSIRNETPILIDPTNEFTEIPLWETPNRNQF</sequence>
<dbReference type="RefSeq" id="XP_002679137.1">
    <property type="nucleotide sequence ID" value="XM_002679091.1"/>
</dbReference>
<dbReference type="EMBL" id="GG738859">
    <property type="protein sequence ID" value="EFC46393.1"/>
    <property type="molecule type" value="Genomic_DNA"/>
</dbReference>
<evidence type="ECO:0000313" key="3">
    <source>
        <dbReference type="Proteomes" id="UP000006671"/>
    </source>
</evidence>
<dbReference type="Proteomes" id="UP000006671">
    <property type="component" value="Unassembled WGS sequence"/>
</dbReference>
<reference evidence="2 3" key="1">
    <citation type="journal article" date="2010" name="Cell">
        <title>The genome of Naegleria gruberi illuminates early eukaryotic versatility.</title>
        <authorList>
            <person name="Fritz-Laylin L.K."/>
            <person name="Prochnik S.E."/>
            <person name="Ginger M.L."/>
            <person name="Dacks J.B."/>
            <person name="Carpenter M.L."/>
            <person name="Field M.C."/>
            <person name="Kuo A."/>
            <person name="Paredez A."/>
            <person name="Chapman J."/>
            <person name="Pham J."/>
            <person name="Shu S."/>
            <person name="Neupane R."/>
            <person name="Cipriano M."/>
            <person name="Mancuso J."/>
            <person name="Tu H."/>
            <person name="Salamov A."/>
            <person name="Lindquist E."/>
            <person name="Shapiro H."/>
            <person name="Lucas S."/>
            <person name="Grigoriev I.V."/>
            <person name="Cande W.Z."/>
            <person name="Fulton C."/>
            <person name="Rokhsar D.S."/>
            <person name="Dawson S.C."/>
        </authorList>
    </citation>
    <scope>NUCLEOTIDE SEQUENCE [LARGE SCALE GENOMIC DNA]</scope>
    <source>
        <strain evidence="2 3">NEG-M</strain>
    </source>
</reference>
<feature type="transmembrane region" description="Helical" evidence="1">
    <location>
        <begin position="21"/>
        <end position="45"/>
    </location>
</feature>
<keyword evidence="1" id="KW-0812">Transmembrane</keyword>
<feature type="transmembrane region" description="Helical" evidence="1">
    <location>
        <begin position="197"/>
        <end position="223"/>
    </location>
</feature>
<gene>
    <name evidence="2" type="ORF">NAEGRDRAFT_65787</name>
</gene>
<dbReference type="AlphaFoldDB" id="D2VAA1"/>
<keyword evidence="1" id="KW-0472">Membrane</keyword>
<dbReference type="OrthoDB" id="10683543at2759"/>
<dbReference type="GeneID" id="8859389"/>
<feature type="transmembrane region" description="Helical" evidence="1">
    <location>
        <begin position="229"/>
        <end position="253"/>
    </location>
</feature>
<keyword evidence="1" id="KW-1133">Transmembrane helix</keyword>